<sequence length="95" mass="10644">MPDATHPSVAVNIEDEMRRSYMDYAMSVIIGRALPDVRDGLKPAHRRVIYGMRAMGLAANRPYRKCAKIVGEVMGNYHPHGDASIYDTLVRLAQD</sequence>
<dbReference type="GO" id="GO:0003677">
    <property type="term" value="F:DNA binding"/>
    <property type="evidence" value="ECO:0007669"/>
    <property type="project" value="UniProtKB-KW"/>
</dbReference>
<dbReference type="GO" id="GO:0009330">
    <property type="term" value="C:DNA topoisomerase type II (double strand cut, ATP-hydrolyzing) complex"/>
    <property type="evidence" value="ECO:0007669"/>
    <property type="project" value="TreeGrafter"/>
</dbReference>
<dbReference type="SUPFAM" id="SSF56719">
    <property type="entry name" value="Type II DNA topoisomerase"/>
    <property type="match status" value="1"/>
</dbReference>
<keyword evidence="3" id="KW-0238">DNA-binding</keyword>
<dbReference type="GO" id="GO:0003918">
    <property type="term" value="F:DNA topoisomerase type II (double strand cut, ATP-hydrolyzing) activity"/>
    <property type="evidence" value="ECO:0007669"/>
    <property type="project" value="InterPro"/>
</dbReference>
<proteinExistence type="inferred from homology"/>
<dbReference type="PROSITE" id="PS52040">
    <property type="entry name" value="TOPO_IIA"/>
    <property type="match status" value="1"/>
</dbReference>
<dbReference type="AlphaFoldDB" id="A0A382PJH7"/>
<dbReference type="EMBL" id="UINC01107507">
    <property type="protein sequence ID" value="SVC72930.1"/>
    <property type="molecule type" value="Genomic_DNA"/>
</dbReference>
<protein>
    <recommendedName>
        <fullName evidence="5">Topo IIA-type catalytic domain-containing protein</fullName>
    </recommendedName>
</protein>
<dbReference type="Gene3D" id="3.90.199.10">
    <property type="entry name" value="Topoisomerase II, domain 5"/>
    <property type="match status" value="1"/>
</dbReference>
<dbReference type="PANTHER" id="PTHR43493:SF5">
    <property type="entry name" value="DNA GYRASE SUBUNIT A, CHLOROPLASTIC_MITOCHONDRIAL"/>
    <property type="match status" value="1"/>
</dbReference>
<feature type="domain" description="Topo IIA-type catalytic" evidence="5">
    <location>
        <begin position="34"/>
        <end position="95"/>
    </location>
</feature>
<dbReference type="PANTHER" id="PTHR43493">
    <property type="entry name" value="DNA GYRASE/TOPOISOMERASE SUBUNIT A"/>
    <property type="match status" value="1"/>
</dbReference>
<dbReference type="InterPro" id="IPR013760">
    <property type="entry name" value="Topo_IIA-like_dom_sf"/>
</dbReference>
<evidence type="ECO:0000313" key="6">
    <source>
        <dbReference type="EMBL" id="SVC72930.1"/>
    </source>
</evidence>
<dbReference type="Pfam" id="PF00521">
    <property type="entry name" value="DNA_topoisoIV"/>
    <property type="match status" value="1"/>
</dbReference>
<accession>A0A382PJH7</accession>
<keyword evidence="4" id="KW-0413">Isomerase</keyword>
<evidence type="ECO:0000256" key="1">
    <source>
        <dbReference type="ARBA" id="ARBA00008263"/>
    </source>
</evidence>
<dbReference type="GO" id="GO:0006265">
    <property type="term" value="P:DNA topological change"/>
    <property type="evidence" value="ECO:0007669"/>
    <property type="project" value="InterPro"/>
</dbReference>
<feature type="non-terminal residue" evidence="6">
    <location>
        <position position="95"/>
    </location>
</feature>
<reference evidence="6" key="1">
    <citation type="submission" date="2018-05" db="EMBL/GenBank/DDBJ databases">
        <authorList>
            <person name="Lanie J.A."/>
            <person name="Ng W.-L."/>
            <person name="Kazmierczak K.M."/>
            <person name="Andrzejewski T.M."/>
            <person name="Davidsen T.M."/>
            <person name="Wayne K.J."/>
            <person name="Tettelin H."/>
            <person name="Glass J.I."/>
            <person name="Rusch D."/>
            <person name="Podicherti R."/>
            <person name="Tsui H.-C.T."/>
            <person name="Winkler M.E."/>
        </authorList>
    </citation>
    <scope>NUCLEOTIDE SEQUENCE</scope>
</reference>
<dbReference type="GO" id="GO:0005524">
    <property type="term" value="F:ATP binding"/>
    <property type="evidence" value="ECO:0007669"/>
    <property type="project" value="InterPro"/>
</dbReference>
<dbReference type="InterPro" id="IPR002205">
    <property type="entry name" value="Topo_IIA_dom_A"/>
</dbReference>
<keyword evidence="2" id="KW-0799">Topoisomerase</keyword>
<evidence type="ECO:0000256" key="3">
    <source>
        <dbReference type="ARBA" id="ARBA00023125"/>
    </source>
</evidence>
<evidence type="ECO:0000259" key="5">
    <source>
        <dbReference type="PROSITE" id="PS52040"/>
    </source>
</evidence>
<name>A0A382PJH7_9ZZZZ</name>
<organism evidence="6">
    <name type="scientific">marine metagenome</name>
    <dbReference type="NCBI Taxonomy" id="408172"/>
    <lineage>
        <taxon>unclassified sequences</taxon>
        <taxon>metagenomes</taxon>
        <taxon>ecological metagenomes</taxon>
    </lineage>
</organism>
<dbReference type="InterPro" id="IPR013758">
    <property type="entry name" value="Topo_IIA_A/C_ab"/>
</dbReference>
<evidence type="ECO:0000256" key="2">
    <source>
        <dbReference type="ARBA" id="ARBA00023029"/>
    </source>
</evidence>
<evidence type="ECO:0000256" key="4">
    <source>
        <dbReference type="ARBA" id="ARBA00023235"/>
    </source>
</evidence>
<gene>
    <name evidence="6" type="ORF">METZ01_LOCUS325784</name>
</gene>
<comment type="similarity">
    <text evidence="1">Belongs to the type II topoisomerase GyrA/ParC subunit family.</text>
</comment>
<dbReference type="InterPro" id="IPR050220">
    <property type="entry name" value="Type_II_DNA_Topoisomerases"/>
</dbReference>